<dbReference type="AlphaFoldDB" id="A0A1Y2CUT2"/>
<dbReference type="GO" id="GO:0006891">
    <property type="term" value="P:intra-Golgi vesicle-mediated transport"/>
    <property type="evidence" value="ECO:0007669"/>
    <property type="project" value="TreeGrafter"/>
</dbReference>
<name>A0A1Y2CUT2_9FUNG</name>
<keyword evidence="7" id="KW-0472">Membrane</keyword>
<dbReference type="OrthoDB" id="1661054at2759"/>
<evidence type="ECO:0000256" key="8">
    <source>
        <dbReference type="ARBA" id="ARBA00031347"/>
    </source>
</evidence>
<dbReference type="Proteomes" id="UP000193642">
    <property type="component" value="Unassembled WGS sequence"/>
</dbReference>
<dbReference type="SUPFAM" id="SSF74788">
    <property type="entry name" value="Cullin repeat-like"/>
    <property type="match status" value="1"/>
</dbReference>
<evidence type="ECO:0000256" key="3">
    <source>
        <dbReference type="ARBA" id="ARBA00020983"/>
    </source>
</evidence>
<evidence type="ECO:0000256" key="9">
    <source>
        <dbReference type="SAM" id="MobiDB-lite"/>
    </source>
</evidence>
<evidence type="ECO:0000313" key="10">
    <source>
        <dbReference type="EMBL" id="ORY50075.1"/>
    </source>
</evidence>
<dbReference type="PANTHER" id="PTHR21311">
    <property type="entry name" value="CONSERVED OLIGOMERIC GOLGI COMPLEX COMPONENT 8"/>
    <property type="match status" value="1"/>
</dbReference>
<proteinExistence type="inferred from homology"/>
<dbReference type="Pfam" id="PF04124">
    <property type="entry name" value="Dor1"/>
    <property type="match status" value="1"/>
</dbReference>
<dbReference type="PANTHER" id="PTHR21311:SF0">
    <property type="entry name" value="CONSERVED OLIGOMERIC GOLGI COMPLEX SUBUNIT 8"/>
    <property type="match status" value="1"/>
</dbReference>
<dbReference type="InterPro" id="IPR007255">
    <property type="entry name" value="COG8"/>
</dbReference>
<keyword evidence="11" id="KW-1185">Reference proteome</keyword>
<protein>
    <recommendedName>
        <fullName evidence="3">Conserved oligomeric Golgi complex subunit 8</fullName>
    </recommendedName>
    <alternativeName>
        <fullName evidence="8">Component of oligomeric Golgi complex 8</fullName>
    </alternativeName>
</protein>
<comment type="caution">
    <text evidence="10">The sequence shown here is derived from an EMBL/GenBank/DDBJ whole genome shotgun (WGS) entry which is preliminary data.</text>
</comment>
<comment type="similarity">
    <text evidence="2">Belongs to the COG8 family.</text>
</comment>
<keyword evidence="6" id="KW-0333">Golgi apparatus</keyword>
<keyword evidence="4" id="KW-0813">Transport</keyword>
<evidence type="ECO:0000256" key="7">
    <source>
        <dbReference type="ARBA" id="ARBA00023136"/>
    </source>
</evidence>
<dbReference type="STRING" id="329046.A0A1Y2CUT2"/>
<feature type="region of interest" description="Disordered" evidence="9">
    <location>
        <begin position="549"/>
        <end position="600"/>
    </location>
</feature>
<comment type="subcellular location">
    <subcellularLocation>
        <location evidence="1">Golgi apparatus membrane</location>
        <topology evidence="1">Peripheral membrane protein</topology>
    </subcellularLocation>
</comment>
<evidence type="ECO:0000256" key="5">
    <source>
        <dbReference type="ARBA" id="ARBA00022927"/>
    </source>
</evidence>
<evidence type="ECO:0000256" key="2">
    <source>
        <dbReference type="ARBA" id="ARBA00006419"/>
    </source>
</evidence>
<sequence>MGLPQLKALPSALAAEQRGIDAALSGLAAAEHRSFLAANACQRDLAVRADAVAASLDGLALKAEALSLNLKLDPIDQSQKDKERILRNNYDQIIDLLGIPSLFDAFVRAGAYEDALDLAAFVSRLTLRHPSSAAVQSISSQVSTSTTLMLAQLVATLKSNAKLPQCIRVIGYLRRMEVFPETELRLVFLQQKDAFFRQLLSEIRETDPSEHVKKYIEVSREHFFDIITQYKAIFADSNLPSSTSTLLHSNSLHHNSQTATTPAIYHPQTSALATSTILSSYVTQTVNLFLEALTQSLPHIHDTQSLSSLLTQTMYYGLSLGRVGVDFRILTTDPFLTATERIATTLLDEGCAGFHNWLSTTTPVAQGIYMKQFTASSTTVPSRQNSFPPSSAASAANIISPPQQLLAYPPLAHLLNVFYTCYNALRVVPATALAPRLRLVISGHISKVVAVLQNAATAIESEVGGTEAEVEESQRYRDFCSACKLFVEVLVPSIWDGFERWEMKVVLEEKRQKAAAAAAVAAALKAEEDKAAAVVAESAVNAGVEEAVNSEQTKSVEPVVDQANALVEQPLEEKQQSRGASLDQRRQQSPVRQSLDTKKE</sequence>
<gene>
    <name evidence="10" type="ORF">BCR33DRAFT_763111</name>
</gene>
<evidence type="ECO:0000256" key="4">
    <source>
        <dbReference type="ARBA" id="ARBA00022448"/>
    </source>
</evidence>
<evidence type="ECO:0000256" key="6">
    <source>
        <dbReference type="ARBA" id="ARBA00023034"/>
    </source>
</evidence>
<evidence type="ECO:0000256" key="1">
    <source>
        <dbReference type="ARBA" id="ARBA00004395"/>
    </source>
</evidence>
<reference evidence="10 11" key="1">
    <citation type="submission" date="2016-07" db="EMBL/GenBank/DDBJ databases">
        <title>Pervasive Adenine N6-methylation of Active Genes in Fungi.</title>
        <authorList>
            <consortium name="DOE Joint Genome Institute"/>
            <person name="Mondo S.J."/>
            <person name="Dannebaum R.O."/>
            <person name="Kuo R.C."/>
            <person name="Labutti K."/>
            <person name="Haridas S."/>
            <person name="Kuo A."/>
            <person name="Salamov A."/>
            <person name="Ahrendt S.R."/>
            <person name="Lipzen A."/>
            <person name="Sullivan W."/>
            <person name="Andreopoulos W.B."/>
            <person name="Clum A."/>
            <person name="Lindquist E."/>
            <person name="Daum C."/>
            <person name="Ramamoorthy G.K."/>
            <person name="Gryganskyi A."/>
            <person name="Culley D."/>
            <person name="Magnuson J.K."/>
            <person name="James T.Y."/>
            <person name="O'Malley M.A."/>
            <person name="Stajich J.E."/>
            <person name="Spatafora J.W."/>
            <person name="Visel A."/>
            <person name="Grigoriev I.V."/>
        </authorList>
    </citation>
    <scope>NUCLEOTIDE SEQUENCE [LARGE SCALE GENOMIC DNA]</scope>
    <source>
        <strain evidence="10 11">JEL800</strain>
    </source>
</reference>
<dbReference type="GO" id="GO:0000139">
    <property type="term" value="C:Golgi membrane"/>
    <property type="evidence" value="ECO:0007669"/>
    <property type="project" value="UniProtKB-SubCell"/>
</dbReference>
<dbReference type="GO" id="GO:0015031">
    <property type="term" value="P:protein transport"/>
    <property type="evidence" value="ECO:0007669"/>
    <property type="project" value="UniProtKB-KW"/>
</dbReference>
<dbReference type="GO" id="GO:0017119">
    <property type="term" value="C:Golgi transport complex"/>
    <property type="evidence" value="ECO:0007669"/>
    <property type="project" value="InterPro"/>
</dbReference>
<accession>A0A1Y2CUT2</accession>
<evidence type="ECO:0000313" key="11">
    <source>
        <dbReference type="Proteomes" id="UP000193642"/>
    </source>
</evidence>
<dbReference type="EMBL" id="MCGO01000008">
    <property type="protein sequence ID" value="ORY50075.1"/>
    <property type="molecule type" value="Genomic_DNA"/>
</dbReference>
<keyword evidence="5" id="KW-0653">Protein transport</keyword>
<organism evidence="10 11">
    <name type="scientific">Rhizoclosmatium globosum</name>
    <dbReference type="NCBI Taxonomy" id="329046"/>
    <lineage>
        <taxon>Eukaryota</taxon>
        <taxon>Fungi</taxon>
        <taxon>Fungi incertae sedis</taxon>
        <taxon>Chytridiomycota</taxon>
        <taxon>Chytridiomycota incertae sedis</taxon>
        <taxon>Chytridiomycetes</taxon>
        <taxon>Chytridiales</taxon>
        <taxon>Chytriomycetaceae</taxon>
        <taxon>Rhizoclosmatium</taxon>
    </lineage>
</organism>
<dbReference type="InterPro" id="IPR016159">
    <property type="entry name" value="Cullin_repeat-like_dom_sf"/>
</dbReference>